<evidence type="ECO:0000313" key="2">
    <source>
        <dbReference type="Proteomes" id="UP001054945"/>
    </source>
</evidence>
<sequence>MIAEQQTKPPKPQEIPRNISKRSCDLLVTAAVLPVINMGCNYCWGNRLLETLEPLPLNLFTLFLNAIANKSSHVKCLVNDEGRSGIRA</sequence>
<protein>
    <submittedName>
        <fullName evidence="1">Uncharacterized protein</fullName>
    </submittedName>
</protein>
<keyword evidence="2" id="KW-1185">Reference proteome</keyword>
<gene>
    <name evidence="1" type="ORF">CEXT_367011</name>
</gene>
<reference evidence="1 2" key="1">
    <citation type="submission" date="2021-06" db="EMBL/GenBank/DDBJ databases">
        <title>Caerostris extrusa draft genome.</title>
        <authorList>
            <person name="Kono N."/>
            <person name="Arakawa K."/>
        </authorList>
    </citation>
    <scope>NUCLEOTIDE SEQUENCE [LARGE SCALE GENOMIC DNA]</scope>
</reference>
<organism evidence="1 2">
    <name type="scientific">Caerostris extrusa</name>
    <name type="common">Bark spider</name>
    <name type="synonym">Caerostris bankana</name>
    <dbReference type="NCBI Taxonomy" id="172846"/>
    <lineage>
        <taxon>Eukaryota</taxon>
        <taxon>Metazoa</taxon>
        <taxon>Ecdysozoa</taxon>
        <taxon>Arthropoda</taxon>
        <taxon>Chelicerata</taxon>
        <taxon>Arachnida</taxon>
        <taxon>Araneae</taxon>
        <taxon>Araneomorphae</taxon>
        <taxon>Entelegynae</taxon>
        <taxon>Araneoidea</taxon>
        <taxon>Araneidae</taxon>
        <taxon>Caerostris</taxon>
    </lineage>
</organism>
<name>A0AAV4NHC6_CAEEX</name>
<dbReference type="EMBL" id="BPLR01003405">
    <property type="protein sequence ID" value="GIX84145.1"/>
    <property type="molecule type" value="Genomic_DNA"/>
</dbReference>
<dbReference type="Proteomes" id="UP001054945">
    <property type="component" value="Unassembled WGS sequence"/>
</dbReference>
<proteinExistence type="predicted"/>
<evidence type="ECO:0000313" key="1">
    <source>
        <dbReference type="EMBL" id="GIX84145.1"/>
    </source>
</evidence>
<accession>A0AAV4NHC6</accession>
<comment type="caution">
    <text evidence="1">The sequence shown here is derived from an EMBL/GenBank/DDBJ whole genome shotgun (WGS) entry which is preliminary data.</text>
</comment>
<dbReference type="AlphaFoldDB" id="A0AAV4NHC6"/>